<evidence type="ECO:0000313" key="2">
    <source>
        <dbReference type="Proteomes" id="UP000449678"/>
    </source>
</evidence>
<dbReference type="RefSeq" id="WP_160990323.1">
    <property type="nucleotide sequence ID" value="NZ_WWCO01000006.1"/>
</dbReference>
<gene>
    <name evidence="1" type="ORF">GTP38_11415</name>
</gene>
<accession>A0ABW9V864</accession>
<name>A0ABW9V864_9BURK</name>
<sequence>MTNSVTLNGNTYNDGDVPPRNMGAGGHRDNLLPMLSDAVIDLAAKKTATEAAAALAINAPGTSATSATSIAVGAGAIAFTLAQTGKAFAPGQTVVLARTSAPGTRMIGVLTAFNSATGAATVNFQSAFGAGTFTDWTMSLTTSARPVRQTTTITTSTTPTPSADTDDVYAITALASAATLGAPAGTPSDGQALLVRIRDNGTSRALAYNTAYRASTDLLLPASTVASKTLYLGFNYNAAAAKWDLVAVLNNF</sequence>
<organism evidence="1 2">
    <name type="scientific">Duganella lactea</name>
    <dbReference type="NCBI Taxonomy" id="2692173"/>
    <lineage>
        <taxon>Bacteria</taxon>
        <taxon>Pseudomonadati</taxon>
        <taxon>Pseudomonadota</taxon>
        <taxon>Betaproteobacteria</taxon>
        <taxon>Burkholderiales</taxon>
        <taxon>Oxalobacteraceae</taxon>
        <taxon>Telluria group</taxon>
        <taxon>Duganella</taxon>
    </lineage>
</organism>
<reference evidence="1 2" key="1">
    <citation type="submission" date="2019-12" db="EMBL/GenBank/DDBJ databases">
        <title>Novel species isolated from a subtropical stream in China.</title>
        <authorList>
            <person name="Lu H."/>
        </authorList>
    </citation>
    <scope>NUCLEOTIDE SEQUENCE [LARGE SCALE GENOMIC DNA]</scope>
    <source>
        <strain evidence="1 2">FT94W</strain>
    </source>
</reference>
<proteinExistence type="predicted"/>
<comment type="caution">
    <text evidence="1">The sequence shown here is derived from an EMBL/GenBank/DDBJ whole genome shotgun (WGS) entry which is preliminary data.</text>
</comment>
<protein>
    <submittedName>
        <fullName evidence="1">Uncharacterized protein</fullName>
    </submittedName>
</protein>
<dbReference type="Proteomes" id="UP000449678">
    <property type="component" value="Unassembled WGS sequence"/>
</dbReference>
<evidence type="ECO:0000313" key="1">
    <source>
        <dbReference type="EMBL" id="MYM34945.1"/>
    </source>
</evidence>
<keyword evidence="2" id="KW-1185">Reference proteome</keyword>
<dbReference type="EMBL" id="WWCO01000006">
    <property type="protein sequence ID" value="MYM34945.1"/>
    <property type="molecule type" value="Genomic_DNA"/>
</dbReference>